<sequence length="220" mass="24340">MSQQQSTVFLNKIKSLNLDDDALKRFNLDLNDGAFAQAVAENPDLVEAWKKLDDLGDNAFDQLRKTPDFLEKFDGVVKNDGLNKHLLEGDVKIIGTNAAGKNIYKVTGIHSNKAFADGTTRIKPGTQLDDLGDEFYRAKVEKQIDGFVNAEGTNWKVKADKSTFFPDNWSAEKIQAEIANAFKNKTPLGGNKYQGTTTTDHTVVMFLDEAGKITTAFPSF</sequence>
<protein>
    <submittedName>
        <fullName evidence="2">EndoU domain-containing protein</fullName>
    </submittedName>
</protein>
<evidence type="ECO:0000259" key="1">
    <source>
        <dbReference type="Pfam" id="PF14436"/>
    </source>
</evidence>
<gene>
    <name evidence="2" type="ORF">PY092_10010</name>
</gene>
<accession>A0ABT5XZ63</accession>
<evidence type="ECO:0000313" key="2">
    <source>
        <dbReference type="EMBL" id="MDF0716483.1"/>
    </source>
</evidence>
<proteinExistence type="predicted"/>
<evidence type="ECO:0000313" key="3">
    <source>
        <dbReference type="Proteomes" id="UP001221366"/>
    </source>
</evidence>
<reference evidence="2 3" key="1">
    <citation type="submission" date="2023-03" db="EMBL/GenBank/DDBJ databases">
        <title>Muricauda XX sp. nov. and Muricauda XXX sp. nov., two novel species isolated from Okinawa Trough.</title>
        <authorList>
            <person name="Cao W."/>
            <person name="Deng X."/>
        </authorList>
    </citation>
    <scope>NUCLEOTIDE SEQUENCE [LARGE SCALE GENOMIC DNA]</scope>
    <source>
        <strain evidence="2 3">334s03</strain>
    </source>
</reference>
<dbReference type="Pfam" id="PF14436">
    <property type="entry name" value="EndoU_bacteria"/>
    <property type="match status" value="1"/>
</dbReference>
<dbReference type="EMBL" id="JARFVB010000005">
    <property type="protein sequence ID" value="MDF0716483.1"/>
    <property type="molecule type" value="Genomic_DNA"/>
</dbReference>
<dbReference type="Proteomes" id="UP001221366">
    <property type="component" value="Unassembled WGS sequence"/>
</dbReference>
<keyword evidence="3" id="KW-1185">Reference proteome</keyword>
<dbReference type="RefSeq" id="WP_275615715.1">
    <property type="nucleotide sequence ID" value="NZ_JARFVB010000005.1"/>
</dbReference>
<comment type="caution">
    <text evidence="2">The sequence shown here is derived from an EMBL/GenBank/DDBJ whole genome shotgun (WGS) entry which is preliminary data.</text>
</comment>
<name>A0ABT5XZ63_9FLAO</name>
<feature type="domain" description="Bacterial EndoU nuclease" evidence="1">
    <location>
        <begin position="84"/>
        <end position="219"/>
    </location>
</feature>
<organism evidence="2 3">
    <name type="scientific">Flagellimonas yonaguniensis</name>
    <dbReference type="NCBI Taxonomy" id="3031325"/>
    <lineage>
        <taxon>Bacteria</taxon>
        <taxon>Pseudomonadati</taxon>
        <taxon>Bacteroidota</taxon>
        <taxon>Flavobacteriia</taxon>
        <taxon>Flavobacteriales</taxon>
        <taxon>Flavobacteriaceae</taxon>
        <taxon>Flagellimonas</taxon>
    </lineage>
</organism>
<dbReference type="InterPro" id="IPR029501">
    <property type="entry name" value="EndoU_bac"/>
</dbReference>